<accession>A0A1V3J8A3</accession>
<gene>
    <name evidence="1" type="ORF">BKK54_03155</name>
</gene>
<dbReference type="AlphaFoldDB" id="A0A1V3J8A3"/>
<dbReference type="Proteomes" id="UP000188481">
    <property type="component" value="Unassembled WGS sequence"/>
</dbReference>
<evidence type="ECO:0000313" key="2">
    <source>
        <dbReference type="Proteomes" id="UP000188481"/>
    </source>
</evidence>
<sequence length="104" mass="12142">MSPTSDEYYAMLDAQYQRRIDAMAGYEIALEEEIKAVKAEAEDEDENVIYAINQYHIDNNEELELHDLAYGSGAFDKLIEQRDRAIAYVAKQRLEKRMNEYDPD</sequence>
<dbReference type="STRING" id="1908264.BKK54_03155"/>
<evidence type="ECO:0000313" key="1">
    <source>
        <dbReference type="EMBL" id="OOF51424.1"/>
    </source>
</evidence>
<protein>
    <submittedName>
        <fullName evidence="1">Uncharacterized protein</fullName>
    </submittedName>
</protein>
<reference evidence="1 2" key="1">
    <citation type="submission" date="2016-10" db="EMBL/GenBank/DDBJ databases">
        <title>Rodentibacter gen. nov. and new species.</title>
        <authorList>
            <person name="Christensen H."/>
        </authorList>
    </citation>
    <scope>NUCLEOTIDE SEQUENCE [LARGE SCALE GENOMIC DNA]</scope>
    <source>
        <strain evidence="2">ppn416</strain>
    </source>
</reference>
<dbReference type="EMBL" id="MLHN01000005">
    <property type="protein sequence ID" value="OOF51424.1"/>
    <property type="molecule type" value="Genomic_DNA"/>
</dbReference>
<proteinExistence type="predicted"/>
<name>A0A1V3J8A3_9PAST</name>
<dbReference type="RefSeq" id="WP_077541458.1">
    <property type="nucleotide sequence ID" value="NZ_MLHN01000005.1"/>
</dbReference>
<keyword evidence="2" id="KW-1185">Reference proteome</keyword>
<organism evidence="1 2">
    <name type="scientific">Rodentibacter genomosp. 1</name>
    <dbReference type="NCBI Taxonomy" id="1908264"/>
    <lineage>
        <taxon>Bacteria</taxon>
        <taxon>Pseudomonadati</taxon>
        <taxon>Pseudomonadota</taxon>
        <taxon>Gammaproteobacteria</taxon>
        <taxon>Pasteurellales</taxon>
        <taxon>Pasteurellaceae</taxon>
        <taxon>Rodentibacter</taxon>
    </lineage>
</organism>
<comment type="caution">
    <text evidence="1">The sequence shown here is derived from an EMBL/GenBank/DDBJ whole genome shotgun (WGS) entry which is preliminary data.</text>
</comment>